<dbReference type="EMBL" id="JAKOAV010000014">
    <property type="protein sequence ID" value="MDF9408480.1"/>
    <property type="molecule type" value="Genomic_DNA"/>
</dbReference>
<evidence type="ECO:0000313" key="9">
    <source>
        <dbReference type="EMBL" id="MDF9408480.1"/>
    </source>
</evidence>
<dbReference type="Pfam" id="PF21478">
    <property type="entry name" value="GcvP2_C"/>
    <property type="match status" value="1"/>
</dbReference>
<feature type="domain" description="Glycine cleavage system P-protein N-terminal" evidence="7">
    <location>
        <begin position="27"/>
        <end position="304"/>
    </location>
</feature>
<dbReference type="AlphaFoldDB" id="A0A9X4GZ84"/>
<dbReference type="RefSeq" id="WP_420852032.1">
    <property type="nucleotide sequence ID" value="NZ_JAKOAV010000014.1"/>
</dbReference>
<organism evidence="9 10">
    <name type="scientific">Pelotomaculum isophthalicicum JI</name>
    <dbReference type="NCBI Taxonomy" id="947010"/>
    <lineage>
        <taxon>Bacteria</taxon>
        <taxon>Bacillati</taxon>
        <taxon>Bacillota</taxon>
        <taxon>Clostridia</taxon>
        <taxon>Eubacteriales</taxon>
        <taxon>Desulfotomaculaceae</taxon>
        <taxon>Pelotomaculum</taxon>
    </lineage>
</organism>
<evidence type="ECO:0000259" key="7">
    <source>
        <dbReference type="Pfam" id="PF02347"/>
    </source>
</evidence>
<dbReference type="FunFam" id="3.90.1150.10:FF:000014">
    <property type="entry name" value="Probable glycine dehydrogenase (decarboxylating) subunit 2"/>
    <property type="match status" value="1"/>
</dbReference>
<dbReference type="InterPro" id="IPR049316">
    <property type="entry name" value="GDC-P_C"/>
</dbReference>
<dbReference type="EC" id="1.4.4.2" evidence="6"/>
<sequence length="481" mass="53013">MELIFEQSVPGRTGISLPAIDVPEEEIESLIPAEYLRQEPPGLPEVSEVEAARHFTRLSRRNFGVDTGFYPLGSCTMKYNPKVNEDMARLNGFARIHPYQSADTVQGCLELLYHMDRCLSELTGMARVSLQPAAGAHGELTGLMMIKAYHENRGEGHRKKIIVPDSSHGTNPASAQMAGLEIVEIKSGKNGRVDLEELRKTVDGQVAGIMLTNPNTLGIFESDIREIADIVHSAGGLLYNDGANANAILGISTPGDMGFDVVHLNLHKSFAAPHGGGGPGSGPVGVKERLTPFLPKPLVEIKEDGSYYLEYNRPLSIGKVKSYYGNFGVVVKAYAYILAMGPEGLRRVAEDAVLNANFLMKKLKEYYDLPYDQVCKHEFVLSGARQKEKGVNTEDIAKRLLDYGYHPPTVYFPLIVKEALMIEPTETENLETLERFIDAMIRIATEVEQEPEKVRLAPHTTVVGRLDAVKAARKPALIWKS</sequence>
<evidence type="ECO:0000256" key="5">
    <source>
        <dbReference type="ARBA" id="ARBA00049026"/>
    </source>
</evidence>
<comment type="subunit">
    <text evidence="6">The glycine cleavage system is composed of four proteins: P, T, L and H. In this organism, the P 'protein' is a heterodimer of two subunits.</text>
</comment>
<comment type="cofactor">
    <cofactor evidence="1 6">
        <name>pyridoxal 5'-phosphate</name>
        <dbReference type="ChEBI" id="CHEBI:597326"/>
    </cofactor>
</comment>
<evidence type="ECO:0000256" key="6">
    <source>
        <dbReference type="HAMAP-Rule" id="MF_00713"/>
    </source>
</evidence>
<evidence type="ECO:0000256" key="3">
    <source>
        <dbReference type="ARBA" id="ARBA00022898"/>
    </source>
</evidence>
<dbReference type="GO" id="GO:0016594">
    <property type="term" value="F:glycine binding"/>
    <property type="evidence" value="ECO:0007669"/>
    <property type="project" value="TreeGrafter"/>
</dbReference>
<evidence type="ECO:0000256" key="1">
    <source>
        <dbReference type="ARBA" id="ARBA00001933"/>
    </source>
</evidence>
<dbReference type="NCBIfam" id="NF003346">
    <property type="entry name" value="PRK04366.1"/>
    <property type="match status" value="1"/>
</dbReference>
<dbReference type="Gene3D" id="6.20.440.10">
    <property type="match status" value="1"/>
</dbReference>
<dbReference type="Proteomes" id="UP001154312">
    <property type="component" value="Unassembled WGS sequence"/>
</dbReference>
<dbReference type="InterPro" id="IPR015421">
    <property type="entry name" value="PyrdxlP-dep_Trfase_major"/>
</dbReference>
<dbReference type="GO" id="GO:0030170">
    <property type="term" value="F:pyridoxal phosphate binding"/>
    <property type="evidence" value="ECO:0007669"/>
    <property type="project" value="TreeGrafter"/>
</dbReference>
<reference evidence="9" key="1">
    <citation type="submission" date="2022-02" db="EMBL/GenBank/DDBJ databases">
        <authorList>
            <person name="Leng L."/>
        </authorList>
    </citation>
    <scope>NUCLEOTIDE SEQUENCE</scope>
    <source>
        <strain evidence="9">JI</strain>
    </source>
</reference>
<comment type="catalytic activity">
    <reaction evidence="5 6">
        <text>N(6)-[(R)-lipoyl]-L-lysyl-[glycine-cleavage complex H protein] + glycine + H(+) = N(6)-[(R)-S(8)-aminomethyldihydrolipoyl]-L-lysyl-[glycine-cleavage complex H protein] + CO2</text>
        <dbReference type="Rhea" id="RHEA:24304"/>
        <dbReference type="Rhea" id="RHEA-COMP:10494"/>
        <dbReference type="Rhea" id="RHEA-COMP:10495"/>
        <dbReference type="ChEBI" id="CHEBI:15378"/>
        <dbReference type="ChEBI" id="CHEBI:16526"/>
        <dbReference type="ChEBI" id="CHEBI:57305"/>
        <dbReference type="ChEBI" id="CHEBI:83099"/>
        <dbReference type="ChEBI" id="CHEBI:83143"/>
        <dbReference type="EC" id="1.4.4.2"/>
    </reaction>
</comment>
<dbReference type="GO" id="GO:0004375">
    <property type="term" value="F:glycine dehydrogenase (decarboxylating) activity"/>
    <property type="evidence" value="ECO:0007669"/>
    <property type="project" value="UniProtKB-EC"/>
</dbReference>
<proteinExistence type="inferred from homology"/>
<comment type="similarity">
    <text evidence="6">Belongs to the GcvP family. C-terminal subunit subfamily.</text>
</comment>
<comment type="function">
    <text evidence="2 6">The glycine cleavage system catalyzes the degradation of glycine. The P protein binds the alpha-amino group of glycine through its pyridoxal phosphate cofactor; CO(2) is released and the remaining methylamine moiety is then transferred to the lipoamide cofactor of the H protein.</text>
</comment>
<feature type="domain" description="Glycine dehydrogenase C-terminal" evidence="8">
    <location>
        <begin position="350"/>
        <end position="449"/>
    </location>
</feature>
<evidence type="ECO:0000256" key="2">
    <source>
        <dbReference type="ARBA" id="ARBA00003788"/>
    </source>
</evidence>
<dbReference type="GO" id="GO:0005829">
    <property type="term" value="C:cytosol"/>
    <property type="evidence" value="ECO:0007669"/>
    <property type="project" value="TreeGrafter"/>
</dbReference>
<dbReference type="Gene3D" id="3.40.640.10">
    <property type="entry name" value="Type I PLP-dependent aspartate aminotransferase-like (Major domain)"/>
    <property type="match status" value="1"/>
</dbReference>
<name>A0A9X4GZ84_9FIRM</name>
<dbReference type="InterPro" id="IPR049315">
    <property type="entry name" value="GDC-P_N"/>
</dbReference>
<keyword evidence="3 6" id="KW-0663">Pyridoxal phosphate</keyword>
<dbReference type="PANTHER" id="PTHR11773:SF1">
    <property type="entry name" value="GLYCINE DEHYDROGENASE (DECARBOXYLATING), MITOCHONDRIAL"/>
    <property type="match status" value="1"/>
</dbReference>
<gene>
    <name evidence="6 9" type="primary">gcvPB</name>
    <name evidence="9" type="ORF">L7E55_08930</name>
</gene>
<dbReference type="InterPro" id="IPR023012">
    <property type="entry name" value="GcvPB"/>
</dbReference>
<dbReference type="InterPro" id="IPR015422">
    <property type="entry name" value="PyrdxlP-dep_Trfase_small"/>
</dbReference>
<protein>
    <recommendedName>
        <fullName evidence="6">Probable glycine dehydrogenase (decarboxylating) subunit 2</fullName>
        <ecNumber evidence="6">1.4.4.2</ecNumber>
    </recommendedName>
    <alternativeName>
        <fullName evidence="6">Glycine cleavage system P-protein subunit 2</fullName>
    </alternativeName>
    <alternativeName>
        <fullName evidence="6">Glycine decarboxylase subunit 2</fullName>
    </alternativeName>
    <alternativeName>
        <fullName evidence="6">Glycine dehydrogenase (aminomethyl-transferring) subunit 2</fullName>
    </alternativeName>
</protein>
<dbReference type="PANTHER" id="PTHR11773">
    <property type="entry name" value="GLYCINE DEHYDROGENASE, DECARBOXYLATING"/>
    <property type="match status" value="1"/>
</dbReference>
<keyword evidence="4 6" id="KW-0560">Oxidoreductase</keyword>
<dbReference type="GO" id="GO:0005960">
    <property type="term" value="C:glycine cleavage complex"/>
    <property type="evidence" value="ECO:0007669"/>
    <property type="project" value="TreeGrafter"/>
</dbReference>
<dbReference type="Pfam" id="PF02347">
    <property type="entry name" value="GDC-P"/>
    <property type="match status" value="1"/>
</dbReference>
<evidence type="ECO:0000313" key="10">
    <source>
        <dbReference type="Proteomes" id="UP001154312"/>
    </source>
</evidence>
<dbReference type="FunFam" id="3.40.640.10:FF:000034">
    <property type="entry name" value="Probable glycine dehydrogenase (decarboxylating) subunit 2"/>
    <property type="match status" value="1"/>
</dbReference>
<dbReference type="Gene3D" id="3.90.1150.10">
    <property type="entry name" value="Aspartate Aminotransferase, domain 1"/>
    <property type="match status" value="1"/>
</dbReference>
<dbReference type="CDD" id="cd00613">
    <property type="entry name" value="GDC-P"/>
    <property type="match status" value="1"/>
</dbReference>
<evidence type="ECO:0000256" key="4">
    <source>
        <dbReference type="ARBA" id="ARBA00023002"/>
    </source>
</evidence>
<dbReference type="GO" id="GO:0019464">
    <property type="term" value="P:glycine decarboxylation via glycine cleavage system"/>
    <property type="evidence" value="ECO:0007669"/>
    <property type="project" value="UniProtKB-UniRule"/>
</dbReference>
<comment type="caution">
    <text evidence="9">The sequence shown here is derived from an EMBL/GenBank/DDBJ whole genome shotgun (WGS) entry which is preliminary data.</text>
</comment>
<feature type="modified residue" description="N6-(pyridoxal phosphate)lysine" evidence="6">
    <location>
        <position position="268"/>
    </location>
</feature>
<dbReference type="InterPro" id="IPR015424">
    <property type="entry name" value="PyrdxlP-dep_Trfase"/>
</dbReference>
<dbReference type="InterPro" id="IPR020581">
    <property type="entry name" value="GDC_P"/>
</dbReference>
<accession>A0A9X4GZ84</accession>
<dbReference type="SUPFAM" id="SSF53383">
    <property type="entry name" value="PLP-dependent transferases"/>
    <property type="match status" value="1"/>
</dbReference>
<dbReference type="HAMAP" id="MF_00713">
    <property type="entry name" value="GcvPB"/>
    <property type="match status" value="1"/>
</dbReference>
<keyword evidence="10" id="KW-1185">Reference proteome</keyword>
<evidence type="ECO:0000259" key="8">
    <source>
        <dbReference type="Pfam" id="PF21478"/>
    </source>
</evidence>